<evidence type="ECO:0000313" key="2">
    <source>
        <dbReference type="EMBL" id="MES1929078.1"/>
    </source>
</evidence>
<organism evidence="2 3">
    <name type="scientific">Salinisphaera dokdonensis CL-ES53</name>
    <dbReference type="NCBI Taxonomy" id="1304272"/>
    <lineage>
        <taxon>Bacteria</taxon>
        <taxon>Pseudomonadati</taxon>
        <taxon>Pseudomonadota</taxon>
        <taxon>Gammaproteobacteria</taxon>
        <taxon>Salinisphaerales</taxon>
        <taxon>Salinisphaeraceae</taxon>
        <taxon>Salinisphaera</taxon>
    </lineage>
</organism>
<dbReference type="SMART" id="SM00347">
    <property type="entry name" value="HTH_MARR"/>
    <property type="match status" value="1"/>
</dbReference>
<keyword evidence="3" id="KW-1185">Reference proteome</keyword>
<dbReference type="Proteomes" id="UP001460888">
    <property type="component" value="Unassembled WGS sequence"/>
</dbReference>
<dbReference type="InterPro" id="IPR000835">
    <property type="entry name" value="HTH_MarR-typ"/>
</dbReference>
<gene>
    <name evidence="2" type="ORF">SADO_07477</name>
</gene>
<protein>
    <submittedName>
        <fullName evidence="2">Transcriptional regulator</fullName>
    </submittedName>
</protein>
<proteinExistence type="predicted"/>
<dbReference type="InterPro" id="IPR039422">
    <property type="entry name" value="MarR/SlyA-like"/>
</dbReference>
<sequence length="146" mass="15974">MLMTNPPAIGESLHRLLHAYRRAMREGHAAAGIELPVTHIRALKGVAHSRSCSAQTIAGALRLDKGQISRLIKDLRTDGLIEQRPDPDDSRSRRLSLTAEGTAMVERITVVEAKAGERMAAGLDDAQLRDFVRLADVMAANLEDQE</sequence>
<dbReference type="PANTHER" id="PTHR33164:SF43">
    <property type="entry name" value="HTH-TYPE TRANSCRIPTIONAL REPRESSOR YETL"/>
    <property type="match status" value="1"/>
</dbReference>
<dbReference type="Gene3D" id="1.10.10.10">
    <property type="entry name" value="Winged helix-like DNA-binding domain superfamily/Winged helix DNA-binding domain"/>
    <property type="match status" value="1"/>
</dbReference>
<reference evidence="2 3" key="1">
    <citation type="submission" date="2013-03" db="EMBL/GenBank/DDBJ databases">
        <title>Salinisphaera dokdonensis CL-ES53 Genome Sequencing.</title>
        <authorList>
            <person name="Li C."/>
            <person name="Lai Q."/>
            <person name="Shao Z."/>
        </authorList>
    </citation>
    <scope>NUCLEOTIDE SEQUENCE [LARGE SCALE GENOMIC DNA]</scope>
    <source>
        <strain evidence="2 3">CL-ES53</strain>
    </source>
</reference>
<comment type="caution">
    <text evidence="2">The sequence shown here is derived from an EMBL/GenBank/DDBJ whole genome shotgun (WGS) entry which is preliminary data.</text>
</comment>
<feature type="domain" description="HTH marR-type" evidence="1">
    <location>
        <begin position="6"/>
        <end position="140"/>
    </location>
</feature>
<evidence type="ECO:0000313" key="3">
    <source>
        <dbReference type="Proteomes" id="UP001460888"/>
    </source>
</evidence>
<name>A0ABV2B109_9GAMM</name>
<dbReference type="PANTHER" id="PTHR33164">
    <property type="entry name" value="TRANSCRIPTIONAL REGULATOR, MARR FAMILY"/>
    <property type="match status" value="1"/>
</dbReference>
<dbReference type="PRINTS" id="PR00598">
    <property type="entry name" value="HTHMARR"/>
</dbReference>
<accession>A0ABV2B109</accession>
<dbReference type="Pfam" id="PF12802">
    <property type="entry name" value="MarR_2"/>
    <property type="match status" value="1"/>
</dbReference>
<evidence type="ECO:0000259" key="1">
    <source>
        <dbReference type="PROSITE" id="PS50995"/>
    </source>
</evidence>
<dbReference type="InterPro" id="IPR036390">
    <property type="entry name" value="WH_DNA-bd_sf"/>
</dbReference>
<dbReference type="InterPro" id="IPR036388">
    <property type="entry name" value="WH-like_DNA-bd_sf"/>
</dbReference>
<dbReference type="PROSITE" id="PS50995">
    <property type="entry name" value="HTH_MARR_2"/>
    <property type="match status" value="1"/>
</dbReference>
<dbReference type="SUPFAM" id="SSF46785">
    <property type="entry name" value="Winged helix' DNA-binding domain"/>
    <property type="match status" value="1"/>
</dbReference>
<dbReference type="EMBL" id="APND01000002">
    <property type="protein sequence ID" value="MES1929078.1"/>
    <property type="molecule type" value="Genomic_DNA"/>
</dbReference>